<keyword evidence="2" id="KW-0539">Nucleus</keyword>
<dbReference type="InterPro" id="IPR051095">
    <property type="entry name" value="Dros_DevTransReg"/>
</dbReference>
<reference evidence="7 8" key="2">
    <citation type="submission" date="2025-04" db="UniProtKB">
        <authorList>
            <consortium name="RefSeq"/>
        </authorList>
    </citation>
    <scope>IDENTIFICATION</scope>
    <source>
        <tissue evidence="7 8">Whole body</tissue>
    </source>
</reference>
<feature type="compositionally biased region" description="Polar residues" evidence="3">
    <location>
        <begin position="417"/>
        <end position="430"/>
    </location>
</feature>
<dbReference type="GO" id="GO:0006357">
    <property type="term" value="P:regulation of transcription by RNA polymerase II"/>
    <property type="evidence" value="ECO:0007669"/>
    <property type="project" value="TreeGrafter"/>
</dbReference>
<evidence type="ECO:0000313" key="7">
    <source>
        <dbReference type="RefSeq" id="XP_025418146.1"/>
    </source>
</evidence>
<dbReference type="PANTHER" id="PTHR23110:SF102">
    <property type="entry name" value="PIPSQUEAK, ISOFORM O"/>
    <property type="match status" value="1"/>
</dbReference>
<evidence type="ECO:0000256" key="2">
    <source>
        <dbReference type="ARBA" id="ARBA00023242"/>
    </source>
</evidence>
<protein>
    <submittedName>
        <fullName evidence="7 8">Modifier of mdg4-like</fullName>
    </submittedName>
    <submittedName>
        <fullName evidence="5">Protein tramtrack, beta isoform</fullName>
    </submittedName>
</protein>
<dbReference type="Proteomes" id="UP000694846">
    <property type="component" value="Unplaced"/>
</dbReference>
<evidence type="ECO:0000313" key="5">
    <source>
        <dbReference type="EMBL" id="MBY77327.1"/>
    </source>
</evidence>
<sequence length="450" mass="50899">MRSTTEDNMNSLAPQQYCLRWKYHHSNLQAMFSQLLERESYCDVTLACEGKTLRAHKVMLSACSTYFDSILSQHDEDKAIVILKDVKFSDIQALVSFMYKGEINVENTELSSLLKTAEELKIKGLAEVSWRSDQDQQNQNLNVTTDESNISKKRKLDTVTPTTTANIKKEFIEKQETDDMDVADIENDSEPDQSIWEPEMQHVVDTDNVELSKTTTGNVNVTTFSSEEDRANSTSGANLGFSEQPAHAPDLSQYSDVMKMNDYLESGGRRPQFWEEPFTKRLMEAIKNKDLEMKVAAELMGVSYGTLYGRYRDAYGCLKHPYRVRDFWLEQGPADVLAKLQRKELTLFRAAEILNVTVTTLANYLSTMRQGDNSLTVASATVSASDRSTFRVDVMSESDREEGSEEEEHENNDETDIITNSNTQPQQNIPDITFVPAPGTMSKVNNLNGN</sequence>
<evidence type="ECO:0000256" key="3">
    <source>
        <dbReference type="SAM" id="MobiDB-lite"/>
    </source>
</evidence>
<dbReference type="EMBL" id="GGMS01008124">
    <property type="protein sequence ID" value="MBY77327.1"/>
    <property type="molecule type" value="Transcribed_RNA"/>
</dbReference>
<dbReference type="RefSeq" id="XP_025418148.1">
    <property type="nucleotide sequence ID" value="XM_025562363.1"/>
</dbReference>
<organism evidence="5">
    <name type="scientific">Sipha flava</name>
    <name type="common">yellow sugarcane aphid</name>
    <dbReference type="NCBI Taxonomy" id="143950"/>
    <lineage>
        <taxon>Eukaryota</taxon>
        <taxon>Metazoa</taxon>
        <taxon>Ecdysozoa</taxon>
        <taxon>Arthropoda</taxon>
        <taxon>Hexapoda</taxon>
        <taxon>Insecta</taxon>
        <taxon>Pterygota</taxon>
        <taxon>Neoptera</taxon>
        <taxon>Paraneoptera</taxon>
        <taxon>Hemiptera</taxon>
        <taxon>Sternorrhyncha</taxon>
        <taxon>Aphidomorpha</taxon>
        <taxon>Aphidoidea</taxon>
        <taxon>Aphididae</taxon>
        <taxon>Sipha</taxon>
    </lineage>
</organism>
<dbReference type="SMART" id="SM00225">
    <property type="entry name" value="BTB"/>
    <property type="match status" value="1"/>
</dbReference>
<name>A0A2S2QHY2_9HEMI</name>
<feature type="domain" description="BTB" evidence="4">
    <location>
        <begin position="42"/>
        <end position="107"/>
    </location>
</feature>
<feature type="region of interest" description="Disordered" evidence="3">
    <location>
        <begin position="397"/>
        <end position="450"/>
    </location>
</feature>
<reference evidence="5" key="1">
    <citation type="submission" date="2018-04" db="EMBL/GenBank/DDBJ databases">
        <title>Transcriptome assembly of Sipha flava.</title>
        <authorList>
            <person name="Scully E.D."/>
            <person name="Geib S.M."/>
            <person name="Palmer N.A."/>
            <person name="Koch K."/>
            <person name="Bradshaw J."/>
            <person name="Heng-Moss T."/>
            <person name="Sarath G."/>
        </authorList>
    </citation>
    <scope>NUCLEOTIDE SEQUENCE</scope>
</reference>
<dbReference type="Gene3D" id="3.30.710.10">
    <property type="entry name" value="Potassium Channel Kv1.1, Chain A"/>
    <property type="match status" value="1"/>
</dbReference>
<dbReference type="InterPro" id="IPR000210">
    <property type="entry name" value="BTB/POZ_dom"/>
</dbReference>
<gene>
    <name evidence="5" type="primary">ttk_3</name>
    <name evidence="7 8" type="synonym">LOC112688930</name>
    <name evidence="5" type="ORF">g.57494</name>
</gene>
<feature type="compositionally biased region" description="Acidic residues" evidence="3">
    <location>
        <begin position="399"/>
        <end position="416"/>
    </location>
</feature>
<dbReference type="InterPro" id="IPR011333">
    <property type="entry name" value="SKP1/BTB/POZ_sf"/>
</dbReference>
<evidence type="ECO:0000313" key="6">
    <source>
        <dbReference type="Proteomes" id="UP000694846"/>
    </source>
</evidence>
<dbReference type="RefSeq" id="XP_025418146.1">
    <property type="nucleotide sequence ID" value="XM_025562361.1"/>
</dbReference>
<accession>A0A2S2QHY2</accession>
<keyword evidence="6" id="KW-1185">Reference proteome</keyword>
<dbReference type="Pfam" id="PF00651">
    <property type="entry name" value="BTB"/>
    <property type="match status" value="1"/>
</dbReference>
<dbReference type="PROSITE" id="PS50097">
    <property type="entry name" value="BTB"/>
    <property type="match status" value="1"/>
</dbReference>
<dbReference type="CDD" id="cd18315">
    <property type="entry name" value="BTB_POZ_BAB-like"/>
    <property type="match status" value="1"/>
</dbReference>
<evidence type="ECO:0000313" key="8">
    <source>
        <dbReference type="RefSeq" id="XP_025418148.1"/>
    </source>
</evidence>
<dbReference type="AlphaFoldDB" id="A0A2S2QHY2"/>
<proteinExistence type="predicted"/>
<dbReference type="SUPFAM" id="SSF54695">
    <property type="entry name" value="POZ domain"/>
    <property type="match status" value="1"/>
</dbReference>
<comment type="subcellular location">
    <subcellularLocation>
        <location evidence="1">Nucleus</location>
    </subcellularLocation>
</comment>
<evidence type="ECO:0000259" key="4">
    <source>
        <dbReference type="PROSITE" id="PS50097"/>
    </source>
</evidence>
<dbReference type="GO" id="GO:0005634">
    <property type="term" value="C:nucleus"/>
    <property type="evidence" value="ECO:0007669"/>
    <property type="project" value="UniProtKB-SubCell"/>
</dbReference>
<evidence type="ECO:0000256" key="1">
    <source>
        <dbReference type="ARBA" id="ARBA00004123"/>
    </source>
</evidence>
<feature type="region of interest" description="Disordered" evidence="3">
    <location>
        <begin position="226"/>
        <end position="252"/>
    </location>
</feature>
<dbReference type="OrthoDB" id="6365358at2759"/>
<dbReference type="PANTHER" id="PTHR23110">
    <property type="entry name" value="BTB DOMAIN TRANSCRIPTION FACTOR"/>
    <property type="match status" value="1"/>
</dbReference>